<dbReference type="Proteomes" id="UP000249013">
    <property type="component" value="Chromosome 1"/>
</dbReference>
<gene>
    <name evidence="1" type="ORF">NCTC13773_00330</name>
</gene>
<name>A0AA94M1I7_9STRE</name>
<evidence type="ECO:0000313" key="2">
    <source>
        <dbReference type="Proteomes" id="UP000249013"/>
    </source>
</evidence>
<protein>
    <submittedName>
        <fullName evidence="1">Transposase</fullName>
    </submittedName>
</protein>
<evidence type="ECO:0000313" key="1">
    <source>
        <dbReference type="EMBL" id="SQG78564.1"/>
    </source>
</evidence>
<reference evidence="1 2" key="1">
    <citation type="submission" date="2018-06" db="EMBL/GenBank/DDBJ databases">
        <authorList>
            <consortium name="Pathogen Informatics"/>
            <person name="Doyle S."/>
        </authorList>
    </citation>
    <scope>NUCLEOTIDE SEQUENCE [LARGE SCALE GENOMIC DNA]</scope>
    <source>
        <strain evidence="1 2">NCTC13773</strain>
    </source>
</reference>
<proteinExistence type="predicted"/>
<organism evidence="1 2">
    <name type="scientific">Streptococcus gallolyticus</name>
    <dbReference type="NCBI Taxonomy" id="315405"/>
    <lineage>
        <taxon>Bacteria</taxon>
        <taxon>Bacillati</taxon>
        <taxon>Bacillota</taxon>
        <taxon>Bacilli</taxon>
        <taxon>Lactobacillales</taxon>
        <taxon>Streptococcaceae</taxon>
        <taxon>Streptococcus</taxon>
    </lineage>
</organism>
<dbReference type="AlphaFoldDB" id="A0AA94M1I7"/>
<dbReference type="EMBL" id="LS483409">
    <property type="protein sequence ID" value="SQG78564.1"/>
    <property type="molecule type" value="Genomic_DNA"/>
</dbReference>
<sequence length="68" mass="8064">MTYHHPDGWVYPFSHTQTRKTETGFEQKIKVYRSPQPDVIPQKALYVNERYQELKHQESQALLSEEGS</sequence>
<accession>A0AA94M1I7</accession>